<name>A0A8S5QG91_9CAUD</name>
<evidence type="ECO:0000256" key="1">
    <source>
        <dbReference type="SAM" id="MobiDB-lite"/>
    </source>
</evidence>
<protein>
    <submittedName>
        <fullName evidence="2">Uncharacterized protein</fullName>
    </submittedName>
</protein>
<feature type="compositionally biased region" description="Basic residues" evidence="1">
    <location>
        <begin position="74"/>
        <end position="88"/>
    </location>
</feature>
<sequence length="173" mass="19744">MRIWNCSGKPKDGDSYKSGSKNHLDMNYSDNQWTPAELEFLQAHYGTMPTRELSAWLSRHTVQGIYQKASSIGLKRRVPQPKKKKPVRPKASPKAIGEEGHPGPQEKWKPADYGPYDPSCHCCECTHYCAGEYKCRCWHVKGRHGDYKYVRPKDPSCRYFIPLTASTSSGESY</sequence>
<organism evidence="2">
    <name type="scientific">Siphoviridae sp. ctr8v12</name>
    <dbReference type="NCBI Taxonomy" id="2825685"/>
    <lineage>
        <taxon>Viruses</taxon>
        <taxon>Duplodnaviria</taxon>
        <taxon>Heunggongvirae</taxon>
        <taxon>Uroviricota</taxon>
        <taxon>Caudoviricetes</taxon>
    </lineage>
</organism>
<feature type="compositionally biased region" description="Basic and acidic residues" evidence="1">
    <location>
        <begin position="96"/>
        <end position="108"/>
    </location>
</feature>
<feature type="region of interest" description="Disordered" evidence="1">
    <location>
        <begin position="1"/>
        <end position="22"/>
    </location>
</feature>
<accession>A0A8S5QG91</accession>
<feature type="region of interest" description="Disordered" evidence="1">
    <location>
        <begin position="70"/>
        <end position="108"/>
    </location>
</feature>
<evidence type="ECO:0000313" key="2">
    <source>
        <dbReference type="EMBL" id="DAE17978.1"/>
    </source>
</evidence>
<dbReference type="EMBL" id="BK015649">
    <property type="protein sequence ID" value="DAE17978.1"/>
    <property type="molecule type" value="Genomic_DNA"/>
</dbReference>
<reference evidence="2" key="1">
    <citation type="journal article" date="2021" name="Proc. Natl. Acad. Sci. U.S.A.">
        <title>A Catalog of Tens of Thousands of Viruses from Human Metagenomes Reveals Hidden Associations with Chronic Diseases.</title>
        <authorList>
            <person name="Tisza M.J."/>
            <person name="Buck C.B."/>
        </authorList>
    </citation>
    <scope>NUCLEOTIDE SEQUENCE</scope>
    <source>
        <strain evidence="2">Ctr8v12</strain>
    </source>
</reference>
<proteinExistence type="predicted"/>